<dbReference type="PANTHER" id="PTHR36853:SF1">
    <property type="entry name" value="DUF3844 DOMAIN-CONTAINING PROTEIN"/>
    <property type="match status" value="1"/>
</dbReference>
<feature type="domain" description="Vacuolar sorting protein Vps3844 C-terminal" evidence="3">
    <location>
        <begin position="355"/>
        <end position="439"/>
    </location>
</feature>
<dbReference type="GO" id="GO:0005783">
    <property type="term" value="C:endoplasmic reticulum"/>
    <property type="evidence" value="ECO:0007669"/>
    <property type="project" value="TreeGrafter"/>
</dbReference>
<sequence length="500" mass="53829">MLRLGLLIVAIAVAVVLPTLSYAHQLHFIKNPELVSSSASEYTASIYSVSALILKAFGLPSPDKIESDKKAVKSPAERLFTFESALAELGHNPLNPVSSQWLLIITGINDSDFPSDYKFISSSASSYLAQKKENAMETVFRISLHSPYSGLDLNQLLTLSVKTQTEYHRIHLADVLLRSAAIESPTGELIFHATNSKIFLSVATFDLPTTKTLESCSSERGRFGENFFSIPSSDLELLLSTEAGKLFLLEFSHLVKILSISSDKSISMVMASSSLQALRKESSSAYAAAIYHLKHTILPVALEAAEAKYGLGSILLLGDILLGMASLEHRLGSLLTDSMSALSNDANTSSHRPFCYKSRELCLSDTNGCSLNGDCRAVPIRTSSASGENEDDEAELCWQCLCRDGYTGASCQFEDISIPFWISFASIVIFIAALIVVASTFLAINSLGSSGSFPGGVYAPAGMAKKGRTGPGNGLEFSVSSDECSENSFLLDGSDTFKHD</sequence>
<dbReference type="RefSeq" id="XP_013239585.1">
    <property type="nucleotide sequence ID" value="XM_013384131.1"/>
</dbReference>
<accession>A0A098VW05</accession>
<dbReference type="Proteomes" id="UP000029725">
    <property type="component" value="Unassembled WGS sequence"/>
</dbReference>
<feature type="chain" id="PRO_5001942076" description="Vacuolar sorting protein Vps3844 C-terminal domain-containing protein" evidence="2">
    <location>
        <begin position="24"/>
        <end position="500"/>
    </location>
</feature>
<dbReference type="GeneID" id="25258008"/>
<name>A0A098VW05_9MICR</name>
<dbReference type="EMBL" id="JMKJ01000011">
    <property type="protein sequence ID" value="KGG53110.1"/>
    <property type="molecule type" value="Genomic_DNA"/>
</dbReference>
<feature type="signal peptide" evidence="2">
    <location>
        <begin position="1"/>
        <end position="23"/>
    </location>
</feature>
<keyword evidence="1" id="KW-0812">Transmembrane</keyword>
<dbReference type="VEuPathDB" id="MicrosporidiaDB:DI09_10p70"/>
<feature type="transmembrane region" description="Helical" evidence="1">
    <location>
        <begin position="420"/>
        <end position="444"/>
    </location>
</feature>
<dbReference type="HOGENOM" id="CLU_545225_0_0_1"/>
<proteinExistence type="predicted"/>
<keyword evidence="1" id="KW-1133">Transmembrane helix</keyword>
<evidence type="ECO:0000256" key="1">
    <source>
        <dbReference type="SAM" id="Phobius"/>
    </source>
</evidence>
<dbReference type="AlphaFoldDB" id="A0A098VW05"/>
<dbReference type="InterPro" id="IPR053065">
    <property type="entry name" value="Archenteron_Induction-Rel"/>
</dbReference>
<keyword evidence="5" id="KW-1185">Reference proteome</keyword>
<dbReference type="Pfam" id="PF12955">
    <property type="entry name" value="Vps3844_C"/>
    <property type="match status" value="1"/>
</dbReference>
<organism evidence="4 5">
    <name type="scientific">Mitosporidium daphniae</name>
    <dbReference type="NCBI Taxonomy" id="1485682"/>
    <lineage>
        <taxon>Eukaryota</taxon>
        <taxon>Fungi</taxon>
        <taxon>Fungi incertae sedis</taxon>
        <taxon>Microsporidia</taxon>
        <taxon>Mitosporidium</taxon>
    </lineage>
</organism>
<dbReference type="PANTHER" id="PTHR36853">
    <property type="entry name" value="EXPRESSED PROTEIN"/>
    <property type="match status" value="1"/>
</dbReference>
<dbReference type="InterPro" id="IPR024382">
    <property type="entry name" value="Vps3844_C"/>
</dbReference>
<gene>
    <name evidence="4" type="ORF">DI09_10p70</name>
</gene>
<evidence type="ECO:0000256" key="2">
    <source>
        <dbReference type="SAM" id="SignalP"/>
    </source>
</evidence>
<protein>
    <recommendedName>
        <fullName evidence="3">Vacuolar sorting protein Vps3844 C-terminal domain-containing protein</fullName>
    </recommendedName>
</protein>
<reference evidence="4 5" key="1">
    <citation type="submission" date="2014-04" db="EMBL/GenBank/DDBJ databases">
        <title>A new species of microsporidia sheds light on the evolution of extreme parasitism.</title>
        <authorList>
            <person name="Haag K.L."/>
            <person name="James T.Y."/>
            <person name="Larsson R."/>
            <person name="Schaer T.M."/>
            <person name="Refardt D."/>
            <person name="Pombert J.-F."/>
            <person name="Ebert D."/>
        </authorList>
    </citation>
    <scope>NUCLEOTIDE SEQUENCE [LARGE SCALE GENOMIC DNA]</scope>
    <source>
        <strain evidence="4 5">UGP3</strain>
        <tissue evidence="4">Spores</tissue>
    </source>
</reference>
<evidence type="ECO:0000313" key="5">
    <source>
        <dbReference type="Proteomes" id="UP000029725"/>
    </source>
</evidence>
<keyword evidence="2" id="KW-0732">Signal</keyword>
<evidence type="ECO:0000259" key="3">
    <source>
        <dbReference type="Pfam" id="PF12955"/>
    </source>
</evidence>
<evidence type="ECO:0000313" key="4">
    <source>
        <dbReference type="EMBL" id="KGG53110.1"/>
    </source>
</evidence>
<keyword evidence="1" id="KW-0472">Membrane</keyword>
<comment type="caution">
    <text evidence="4">The sequence shown here is derived from an EMBL/GenBank/DDBJ whole genome shotgun (WGS) entry which is preliminary data.</text>
</comment>